<dbReference type="RefSeq" id="WP_339391459.1">
    <property type="nucleotide sequence ID" value="NZ_BAAAAF010000001.1"/>
</dbReference>
<name>A0ABN0SK89_9MICO</name>
<sequence length="256" mass="28616">MTFWWQELRTNLARSYEDPSDQQWNPAIATLPVSERAAELFREVEDDFRAIAADTPRWDDPHLDPDFEWGGGSAPDGWSEVTDHEKFDIVHARARAWINVLTRRGCHLTAHAVNWASDDPFLSVADRSEILTSDVDGNPELVIGFNDYVADEDGVDRVANVIIALGDPAVSLARVPDCGCDFCDYGSDVLLQQLDSLIFSVIDGSIEAQSGGRYSGYRTSFDAAGEFSGDTSHQPALHRSRPWFPDWTPRPMQDWA</sequence>
<dbReference type="EMBL" id="BAAAAF010000001">
    <property type="protein sequence ID" value="GAA0034482.1"/>
    <property type="molecule type" value="Genomic_DNA"/>
</dbReference>
<organism evidence="1 2">
    <name type="scientific">Brevibacterium metallidurans</name>
    <dbReference type="NCBI Taxonomy" id="1482676"/>
    <lineage>
        <taxon>Bacteria</taxon>
        <taxon>Bacillati</taxon>
        <taxon>Actinomycetota</taxon>
        <taxon>Actinomycetes</taxon>
        <taxon>Micrococcales</taxon>
        <taxon>Brevibacteriaceae</taxon>
        <taxon>Brevibacterium</taxon>
    </lineage>
</organism>
<proteinExistence type="predicted"/>
<reference evidence="1 2" key="1">
    <citation type="submission" date="2024-01" db="EMBL/GenBank/DDBJ databases">
        <title>Characterization of antibiotic resistant novel bacterial strains and their environmental applications.</title>
        <authorList>
            <person name="Manzoor S."/>
            <person name="Abbas S."/>
            <person name="Arshad M."/>
            <person name="Ahmed I."/>
        </authorList>
    </citation>
    <scope>NUCLEOTIDE SEQUENCE [LARGE SCALE GENOMIC DNA]</scope>
    <source>
        <strain evidence="1 2">NCCP-602</strain>
    </source>
</reference>
<dbReference type="Pfam" id="PF19736">
    <property type="entry name" value="DUF6226"/>
    <property type="match status" value="1"/>
</dbReference>
<dbReference type="Proteomes" id="UP001498238">
    <property type="component" value="Unassembled WGS sequence"/>
</dbReference>
<dbReference type="InterPro" id="IPR045773">
    <property type="entry name" value="DUF6226"/>
</dbReference>
<accession>A0ABN0SK89</accession>
<protein>
    <submittedName>
        <fullName evidence="1">Uncharacterized protein</fullName>
    </submittedName>
</protein>
<evidence type="ECO:0000313" key="1">
    <source>
        <dbReference type="EMBL" id="GAA0034482.1"/>
    </source>
</evidence>
<comment type="caution">
    <text evidence="1">The sequence shown here is derived from an EMBL/GenBank/DDBJ whole genome shotgun (WGS) entry which is preliminary data.</text>
</comment>
<evidence type="ECO:0000313" key="2">
    <source>
        <dbReference type="Proteomes" id="UP001498238"/>
    </source>
</evidence>
<keyword evidence="2" id="KW-1185">Reference proteome</keyword>
<gene>
    <name evidence="1" type="ORF">NCCP602_04430</name>
</gene>